<evidence type="ECO:0000256" key="3">
    <source>
        <dbReference type="ARBA" id="ARBA00023163"/>
    </source>
</evidence>
<dbReference type="PANTHER" id="PTHR43132:SF2">
    <property type="entry name" value="ARSENICAL RESISTANCE OPERON REPRESSOR ARSR-RELATED"/>
    <property type="match status" value="1"/>
</dbReference>
<keyword evidence="5" id="KW-0614">Plasmid</keyword>
<dbReference type="InterPro" id="IPR036388">
    <property type="entry name" value="WH-like_DNA-bd_sf"/>
</dbReference>
<sequence>MINIVPEKDIDMLKALAHPVRLDIVNELIKKGGCNVSQLVEEINIPQSTVSQHLTKLRTTGIVRFNKLGQESYYRVENPKAKAIVEVLLKH</sequence>
<dbReference type="PROSITE" id="PS50987">
    <property type="entry name" value="HTH_ARSR_2"/>
    <property type="match status" value="1"/>
</dbReference>
<accession>A0A1W6AJB0</accession>
<dbReference type="PANTHER" id="PTHR43132">
    <property type="entry name" value="ARSENICAL RESISTANCE OPERON REPRESSOR ARSR-RELATED"/>
    <property type="match status" value="1"/>
</dbReference>
<dbReference type="EMBL" id="CP020748">
    <property type="protein sequence ID" value="ARJ25920.1"/>
    <property type="molecule type" value="Genomic_DNA"/>
</dbReference>
<evidence type="ECO:0000256" key="2">
    <source>
        <dbReference type="ARBA" id="ARBA00023125"/>
    </source>
</evidence>
<dbReference type="SMART" id="SM00418">
    <property type="entry name" value="HTH_ARSR"/>
    <property type="match status" value="1"/>
</dbReference>
<dbReference type="Pfam" id="PF01022">
    <property type="entry name" value="HTH_5"/>
    <property type="match status" value="1"/>
</dbReference>
<dbReference type="InterPro" id="IPR051011">
    <property type="entry name" value="Metal_resp_trans_reg"/>
</dbReference>
<dbReference type="Proteomes" id="UP000192932">
    <property type="component" value="Plasmid unnamed5"/>
</dbReference>
<proteinExistence type="predicted"/>
<keyword evidence="2" id="KW-0238">DNA-binding</keyword>
<dbReference type="PRINTS" id="PR00778">
    <property type="entry name" value="HTHARSR"/>
</dbReference>
<evidence type="ECO:0000313" key="6">
    <source>
        <dbReference type="Proteomes" id="UP000192932"/>
    </source>
</evidence>
<protein>
    <submittedName>
        <fullName evidence="5">Transcriptional regulator</fullName>
    </submittedName>
</protein>
<dbReference type="InterPro" id="IPR011991">
    <property type="entry name" value="ArsR-like_HTH"/>
</dbReference>
<keyword evidence="3" id="KW-0804">Transcription</keyword>
<name>A0A1W6AJB0_BACMY</name>
<dbReference type="CDD" id="cd00090">
    <property type="entry name" value="HTH_ARSR"/>
    <property type="match status" value="1"/>
</dbReference>
<dbReference type="SUPFAM" id="SSF46785">
    <property type="entry name" value="Winged helix' DNA-binding domain"/>
    <property type="match status" value="1"/>
</dbReference>
<evidence type="ECO:0000256" key="1">
    <source>
        <dbReference type="ARBA" id="ARBA00023015"/>
    </source>
</evidence>
<dbReference type="NCBIfam" id="NF033788">
    <property type="entry name" value="HTH_metalloreg"/>
    <property type="match status" value="1"/>
</dbReference>
<geneLocation type="plasmid" evidence="5 6">
    <name>unnamed5</name>
</geneLocation>
<dbReference type="AlphaFoldDB" id="A0A1W6AJB0"/>
<reference evidence="5 6" key="1">
    <citation type="submission" date="2017-04" db="EMBL/GenBank/DDBJ databases">
        <title>The Characteristic of a Fine Plant Growth-Promoting Rhizobacteria Bacillus mycoides Gnyt1 and its Whole Genome Sequencing Analysis.</title>
        <authorList>
            <person name="Li J.H."/>
            <person name="Yao T."/>
        </authorList>
    </citation>
    <scope>NUCLEOTIDE SEQUENCE [LARGE SCALE GENOMIC DNA]</scope>
    <source>
        <strain evidence="5 6">Gnyt1</strain>
        <plasmid evidence="6">Plasmid unnamed5</plasmid>
    </source>
</reference>
<keyword evidence="1" id="KW-0805">Transcription regulation</keyword>
<dbReference type="GO" id="GO:0003677">
    <property type="term" value="F:DNA binding"/>
    <property type="evidence" value="ECO:0007669"/>
    <property type="project" value="UniProtKB-KW"/>
</dbReference>
<feature type="domain" description="HTH arsR-type" evidence="4">
    <location>
        <begin position="1"/>
        <end position="91"/>
    </location>
</feature>
<evidence type="ECO:0000313" key="5">
    <source>
        <dbReference type="EMBL" id="ARJ25920.1"/>
    </source>
</evidence>
<dbReference type="Gene3D" id="1.10.10.10">
    <property type="entry name" value="Winged helix-like DNA-binding domain superfamily/Winged helix DNA-binding domain"/>
    <property type="match status" value="1"/>
</dbReference>
<evidence type="ECO:0000259" key="4">
    <source>
        <dbReference type="PROSITE" id="PS50987"/>
    </source>
</evidence>
<organism evidence="5 6">
    <name type="scientific">Bacillus mycoides</name>
    <dbReference type="NCBI Taxonomy" id="1405"/>
    <lineage>
        <taxon>Bacteria</taxon>
        <taxon>Bacillati</taxon>
        <taxon>Bacillota</taxon>
        <taxon>Bacilli</taxon>
        <taxon>Bacillales</taxon>
        <taxon>Bacillaceae</taxon>
        <taxon>Bacillus</taxon>
        <taxon>Bacillus cereus group</taxon>
    </lineage>
</organism>
<gene>
    <name evidence="5" type="ORF">B7492_33335</name>
</gene>
<dbReference type="GO" id="GO:0003700">
    <property type="term" value="F:DNA-binding transcription factor activity"/>
    <property type="evidence" value="ECO:0007669"/>
    <property type="project" value="InterPro"/>
</dbReference>
<dbReference type="InterPro" id="IPR001845">
    <property type="entry name" value="HTH_ArsR_DNA-bd_dom"/>
</dbReference>
<dbReference type="InterPro" id="IPR036390">
    <property type="entry name" value="WH_DNA-bd_sf"/>
</dbReference>
<dbReference type="RefSeq" id="WP_085313607.1">
    <property type="nucleotide sequence ID" value="NZ_CP020748.1"/>
</dbReference>